<dbReference type="WBParaSite" id="PDA_v2.g2896.t1">
    <property type="protein sequence ID" value="PDA_v2.g2896.t1"/>
    <property type="gene ID" value="PDA_v2.g2896"/>
</dbReference>
<dbReference type="Proteomes" id="UP000887578">
    <property type="component" value="Unplaced"/>
</dbReference>
<proteinExistence type="predicted"/>
<evidence type="ECO:0000313" key="2">
    <source>
        <dbReference type="WBParaSite" id="PDA_v2.g2896.t1"/>
    </source>
</evidence>
<name>A0A914QBB8_9BILA</name>
<keyword evidence="1" id="KW-1185">Reference proteome</keyword>
<accession>A0A914QBB8</accession>
<evidence type="ECO:0000313" key="1">
    <source>
        <dbReference type="Proteomes" id="UP000887578"/>
    </source>
</evidence>
<organism evidence="1 2">
    <name type="scientific">Panagrolaimus davidi</name>
    <dbReference type="NCBI Taxonomy" id="227884"/>
    <lineage>
        <taxon>Eukaryota</taxon>
        <taxon>Metazoa</taxon>
        <taxon>Ecdysozoa</taxon>
        <taxon>Nematoda</taxon>
        <taxon>Chromadorea</taxon>
        <taxon>Rhabditida</taxon>
        <taxon>Tylenchina</taxon>
        <taxon>Panagrolaimomorpha</taxon>
        <taxon>Panagrolaimoidea</taxon>
        <taxon>Panagrolaimidae</taxon>
        <taxon>Panagrolaimus</taxon>
    </lineage>
</organism>
<sequence>MFEDFSTEKECVKVLSRFHDCEMREFDPEKYESDTMEQIVEAPNFILHKFVICGKKKQRLVIFDSTNKNLCYEYFWDNKEKSLMCCECNNNGHRRRVFATIRENCDGKEYVRLNKLEHICNLREYDPEKFKNDIVFLPSNFKFIEYIENGLTKKKLYLFPSNCEDKNLCYKFAPEKMDKPQYYCVKCRILKAHLCKNNETEYISMKAKKHSCEMTNFQREHDLHTVARKTIKAPNFQIVEHNFTTKKIQKLIIFTVKARL</sequence>
<protein>
    <submittedName>
        <fullName evidence="2">FLYWCH-type domain-containing protein</fullName>
    </submittedName>
</protein>
<dbReference type="AlphaFoldDB" id="A0A914QBB8"/>
<reference evidence="2" key="1">
    <citation type="submission" date="2022-11" db="UniProtKB">
        <authorList>
            <consortium name="WormBaseParasite"/>
        </authorList>
    </citation>
    <scope>IDENTIFICATION</scope>
</reference>